<dbReference type="EMBL" id="UINC01082596">
    <property type="protein sequence ID" value="SVC27504.1"/>
    <property type="molecule type" value="Genomic_DNA"/>
</dbReference>
<accession>A0A382KRS3</accession>
<name>A0A382KRS3_9ZZZZ</name>
<gene>
    <name evidence="2" type="ORF">METZ01_LOCUS280358</name>
</gene>
<reference evidence="2" key="1">
    <citation type="submission" date="2018-05" db="EMBL/GenBank/DDBJ databases">
        <authorList>
            <person name="Lanie J.A."/>
            <person name="Ng W.-L."/>
            <person name="Kazmierczak K.M."/>
            <person name="Andrzejewski T.M."/>
            <person name="Davidsen T.M."/>
            <person name="Wayne K.J."/>
            <person name="Tettelin H."/>
            <person name="Glass J.I."/>
            <person name="Rusch D."/>
            <person name="Podicherti R."/>
            <person name="Tsui H.-C.T."/>
            <person name="Winkler M.E."/>
        </authorList>
    </citation>
    <scope>NUCLEOTIDE SEQUENCE</scope>
</reference>
<dbReference type="SUPFAM" id="SSF52833">
    <property type="entry name" value="Thioredoxin-like"/>
    <property type="match status" value="1"/>
</dbReference>
<dbReference type="PROSITE" id="PS51354">
    <property type="entry name" value="GLUTAREDOXIN_2"/>
    <property type="match status" value="1"/>
</dbReference>
<dbReference type="CDD" id="cd02976">
    <property type="entry name" value="NrdH"/>
    <property type="match status" value="1"/>
</dbReference>
<proteinExistence type="predicted"/>
<evidence type="ECO:0000313" key="2">
    <source>
        <dbReference type="EMBL" id="SVC27504.1"/>
    </source>
</evidence>
<feature type="domain" description="Glutaredoxin" evidence="1">
    <location>
        <begin position="5"/>
        <end position="56"/>
    </location>
</feature>
<evidence type="ECO:0000259" key="1">
    <source>
        <dbReference type="Pfam" id="PF00462"/>
    </source>
</evidence>
<dbReference type="AlphaFoldDB" id="A0A382KRS3"/>
<protein>
    <recommendedName>
        <fullName evidence="1">Glutaredoxin domain-containing protein</fullName>
    </recommendedName>
</protein>
<dbReference type="Gene3D" id="3.40.30.10">
    <property type="entry name" value="Glutaredoxin"/>
    <property type="match status" value="1"/>
</dbReference>
<feature type="non-terminal residue" evidence="2">
    <location>
        <position position="59"/>
    </location>
</feature>
<sequence>MSEPITLFWQPGCTSCLRVKEFLRSHDVTFNSINIAEDPSGLEQLSKYGIKTVPILTQG</sequence>
<dbReference type="Pfam" id="PF00462">
    <property type="entry name" value="Glutaredoxin"/>
    <property type="match status" value="1"/>
</dbReference>
<dbReference type="InterPro" id="IPR036249">
    <property type="entry name" value="Thioredoxin-like_sf"/>
</dbReference>
<dbReference type="InterPro" id="IPR002109">
    <property type="entry name" value="Glutaredoxin"/>
</dbReference>
<organism evidence="2">
    <name type="scientific">marine metagenome</name>
    <dbReference type="NCBI Taxonomy" id="408172"/>
    <lineage>
        <taxon>unclassified sequences</taxon>
        <taxon>metagenomes</taxon>
        <taxon>ecological metagenomes</taxon>
    </lineage>
</organism>